<dbReference type="InterPro" id="IPR045375">
    <property type="entry name" value="Put_radical_SAM-like_N"/>
</dbReference>
<dbReference type="Pfam" id="PF17820">
    <property type="entry name" value="PDZ_6"/>
    <property type="match status" value="1"/>
</dbReference>
<dbReference type="SUPFAM" id="SSF50156">
    <property type="entry name" value="PDZ domain-like"/>
    <property type="match status" value="1"/>
</dbReference>
<dbReference type="RefSeq" id="WP_012874358.1">
    <property type="nucleotide sequence ID" value="NC_013525.1"/>
</dbReference>
<sequence>MIHGGEVVRVQPNSIADDLGLQPGDVLLQINGRPLRDIIDYRFYGAADYVELLVKRGQEYIIFEIEKDPDESLGVEFARPTFNPIRQCANACPFCFVDQNREGMRDSLYIRDDDYRYSFLFGNFVTLTNLTPSDWRRLEEQRLSPLYVSVHTTDPDLRRRLLGYPKAPDILEQLARLREIGIQVHTQLVLCPGLNDGPQLERTIDDLAALYPTVLSIAVVPVGLTQFRGGSVRAGGRHNRIIASQASTPVRSYTPEEAKQVVKQVDRRRAQFRKELGTNLVFASDEFYLMAGKSVPAAKHYEGFPQLENGIGMVRYMLEGFKESRRKLPERLKSTRKVTILCGTLPAKVLRQVADKMQDACSGLSVDVIPVENKFYGPSTNVSGLLVGEDLVPIIESIEGTDLILIPRVALDNDGRRLLDGVTLQDLRDVAKYPLEPAVDMKETVDLILRMDAGEELGKSVPPPRIGGFEFSPVPNSDTFGQYVTYS</sequence>
<evidence type="ECO:0000259" key="1">
    <source>
        <dbReference type="PROSITE" id="PS50106"/>
    </source>
</evidence>
<dbReference type="Gene3D" id="3.20.20.70">
    <property type="entry name" value="Aldolase class I"/>
    <property type="match status" value="1"/>
</dbReference>
<dbReference type="Gene3D" id="2.30.42.10">
    <property type="match status" value="1"/>
</dbReference>
<protein>
    <recommendedName>
        <fullName evidence="1">PDZ domain-containing protein</fullName>
    </recommendedName>
</protein>
<evidence type="ECO:0000313" key="2">
    <source>
        <dbReference type="EMBL" id="ACZ41323.1"/>
    </source>
</evidence>
<dbReference type="PROSITE" id="PS50106">
    <property type="entry name" value="PDZ"/>
    <property type="match status" value="1"/>
</dbReference>
<keyword evidence="3" id="KW-1185">Reference proteome</keyword>
<gene>
    <name evidence="2" type="ordered locus">Tter_0401</name>
</gene>
<dbReference type="InterPro" id="IPR041489">
    <property type="entry name" value="PDZ_6"/>
</dbReference>
<dbReference type="InterPro" id="IPR013785">
    <property type="entry name" value="Aldolase_TIM"/>
</dbReference>
<dbReference type="eggNOG" id="COG1625">
    <property type="taxonomic scope" value="Bacteria"/>
</dbReference>
<dbReference type="Pfam" id="PF04459">
    <property type="entry name" value="DUF512"/>
    <property type="match status" value="1"/>
</dbReference>
<dbReference type="OrthoDB" id="9774724at2"/>
<evidence type="ECO:0000313" key="3">
    <source>
        <dbReference type="Proteomes" id="UP000000323"/>
    </source>
</evidence>
<proteinExistence type="predicted"/>
<organism evidence="2 3">
    <name type="scientific">Thermobaculum terrenum (strain ATCC BAA-798 / CCMEE 7001 / YNP1)</name>
    <dbReference type="NCBI Taxonomy" id="525904"/>
    <lineage>
        <taxon>Bacteria</taxon>
        <taxon>Bacillati</taxon>
        <taxon>Chloroflexota</taxon>
        <taxon>Chloroflexia</taxon>
        <taxon>Candidatus Thermobaculales</taxon>
        <taxon>Candidatus Thermobaculaceae</taxon>
        <taxon>Thermobaculum</taxon>
    </lineage>
</organism>
<dbReference type="SUPFAM" id="SSF102114">
    <property type="entry name" value="Radical SAM enzymes"/>
    <property type="match status" value="1"/>
</dbReference>
<dbReference type="CDD" id="cd01335">
    <property type="entry name" value="Radical_SAM"/>
    <property type="match status" value="1"/>
</dbReference>
<dbReference type="EMBL" id="CP001825">
    <property type="protein sequence ID" value="ACZ41323.1"/>
    <property type="molecule type" value="Genomic_DNA"/>
</dbReference>
<dbReference type="InterPro" id="IPR001478">
    <property type="entry name" value="PDZ"/>
</dbReference>
<dbReference type="STRING" id="525904.Tter_0401"/>
<dbReference type="AlphaFoldDB" id="D1CEG7"/>
<dbReference type="HOGENOM" id="CLU_037396_0_0_0"/>
<reference evidence="3" key="1">
    <citation type="journal article" date="2010" name="Stand. Genomic Sci.">
        <title>Complete genome sequence of 'Thermobaculum terrenum' type strain (YNP1).</title>
        <authorList>
            <person name="Kiss H."/>
            <person name="Cleland D."/>
            <person name="Lapidus A."/>
            <person name="Lucas S."/>
            <person name="Glavina Del Rio T."/>
            <person name="Nolan M."/>
            <person name="Tice H."/>
            <person name="Han C."/>
            <person name="Goodwin L."/>
            <person name="Pitluck S."/>
            <person name="Liolios K."/>
            <person name="Ivanova N."/>
            <person name="Mavromatis K."/>
            <person name="Ovchinnikova G."/>
            <person name="Pati A."/>
            <person name="Chen A."/>
            <person name="Palaniappan K."/>
            <person name="Land M."/>
            <person name="Hauser L."/>
            <person name="Chang Y."/>
            <person name="Jeffries C."/>
            <person name="Lu M."/>
            <person name="Brettin T."/>
            <person name="Detter J."/>
            <person name="Goker M."/>
            <person name="Tindall B."/>
            <person name="Beck B."/>
            <person name="McDermott T."/>
            <person name="Woyke T."/>
            <person name="Bristow J."/>
            <person name="Eisen J."/>
            <person name="Markowitz V."/>
            <person name="Hugenholtz P."/>
            <person name="Kyrpides N."/>
            <person name="Klenk H."/>
            <person name="Cheng J."/>
        </authorList>
    </citation>
    <scope>NUCLEOTIDE SEQUENCE [LARGE SCALE GENOMIC DNA]</scope>
    <source>
        <strain evidence="3">ATCC BAA-798 / YNP1</strain>
    </source>
</reference>
<dbReference type="KEGG" id="ttr:Tter_0401"/>
<dbReference type="InterPro" id="IPR058240">
    <property type="entry name" value="rSAM_sf"/>
</dbReference>
<name>D1CEG7_THET1</name>
<dbReference type="InterPro" id="IPR036034">
    <property type="entry name" value="PDZ_sf"/>
</dbReference>
<dbReference type="Pfam" id="PF19238">
    <property type="entry name" value="Radical_SAM_2"/>
    <property type="match status" value="1"/>
</dbReference>
<accession>D1CEG7</accession>
<dbReference type="Proteomes" id="UP000000323">
    <property type="component" value="Chromosome 1"/>
</dbReference>
<dbReference type="InterPro" id="IPR007549">
    <property type="entry name" value="DUF512"/>
</dbReference>
<feature type="domain" description="PDZ" evidence="1">
    <location>
        <begin position="1"/>
        <end position="38"/>
    </location>
</feature>